<dbReference type="InterPro" id="IPR036388">
    <property type="entry name" value="WH-like_DNA-bd_sf"/>
</dbReference>
<dbReference type="EMBL" id="JAMZEJ010000002">
    <property type="protein sequence ID" value="MCQ8239705.1"/>
    <property type="molecule type" value="Genomic_DNA"/>
</dbReference>
<dbReference type="InterPro" id="IPR000835">
    <property type="entry name" value="HTH_MarR-typ"/>
</dbReference>
<evidence type="ECO:0000313" key="2">
    <source>
        <dbReference type="EMBL" id="MCQ8239705.1"/>
    </source>
</evidence>
<dbReference type="InterPro" id="IPR036390">
    <property type="entry name" value="WH_DNA-bd_sf"/>
</dbReference>
<gene>
    <name evidence="2" type="ORF">NFI88_02475</name>
</gene>
<dbReference type="InterPro" id="IPR039422">
    <property type="entry name" value="MarR/SlyA-like"/>
</dbReference>
<dbReference type="PANTHER" id="PTHR33164">
    <property type="entry name" value="TRANSCRIPTIONAL REGULATOR, MARR FAMILY"/>
    <property type="match status" value="1"/>
</dbReference>
<sequence>MTRRKQPLVPPGHVRRSYAERLPPGDALALETLFSLRATAQAIDNVVSRWLGEDALTPGRWQVLAVLWSRDRPVPQREIVDALKVSRANVSMLIDALRGEGHVSAIADPGDGRQVLVALTEEGRTITDRLVRDTARRLRATLALDDEELRRLVALTGRLLG</sequence>
<dbReference type="SMART" id="SM00347">
    <property type="entry name" value="HTH_MARR"/>
    <property type="match status" value="1"/>
</dbReference>
<reference evidence="2 3" key="1">
    <citation type="submission" date="2022-06" db="EMBL/GenBank/DDBJ databases">
        <title>Rhizosaccharibacter gen. nov. sp. nov. KSS12, endophytic bacteria isolated from sugarcane.</title>
        <authorList>
            <person name="Pitiwittayakul N."/>
        </authorList>
    </citation>
    <scope>NUCLEOTIDE SEQUENCE [LARGE SCALE GENOMIC DNA]</scope>
    <source>
        <strain evidence="2 3">KSS12</strain>
    </source>
</reference>
<feature type="domain" description="HTH marR-type" evidence="1">
    <location>
        <begin position="29"/>
        <end position="161"/>
    </location>
</feature>
<keyword evidence="3" id="KW-1185">Reference proteome</keyword>
<protein>
    <submittedName>
        <fullName evidence="2">MarR family transcriptional regulator</fullName>
    </submittedName>
</protein>
<dbReference type="Pfam" id="PF12802">
    <property type="entry name" value="MarR_2"/>
    <property type="match status" value="1"/>
</dbReference>
<dbReference type="RefSeq" id="WP_422918456.1">
    <property type="nucleotide sequence ID" value="NZ_JAMZEJ010000002.1"/>
</dbReference>
<evidence type="ECO:0000259" key="1">
    <source>
        <dbReference type="PROSITE" id="PS50995"/>
    </source>
</evidence>
<name>A0ABT1VU61_9PROT</name>
<dbReference type="PANTHER" id="PTHR33164:SF43">
    <property type="entry name" value="HTH-TYPE TRANSCRIPTIONAL REPRESSOR YETL"/>
    <property type="match status" value="1"/>
</dbReference>
<accession>A0ABT1VU61</accession>
<dbReference type="PROSITE" id="PS50995">
    <property type="entry name" value="HTH_MARR_2"/>
    <property type="match status" value="1"/>
</dbReference>
<dbReference type="Gene3D" id="1.10.10.10">
    <property type="entry name" value="Winged helix-like DNA-binding domain superfamily/Winged helix DNA-binding domain"/>
    <property type="match status" value="1"/>
</dbReference>
<organism evidence="2 3">
    <name type="scientific">Rhizosaccharibacter radicis</name>
    <dbReference type="NCBI Taxonomy" id="2782605"/>
    <lineage>
        <taxon>Bacteria</taxon>
        <taxon>Pseudomonadati</taxon>
        <taxon>Pseudomonadota</taxon>
        <taxon>Alphaproteobacteria</taxon>
        <taxon>Acetobacterales</taxon>
        <taxon>Acetobacteraceae</taxon>
        <taxon>Rhizosaccharibacter</taxon>
    </lineage>
</organism>
<comment type="caution">
    <text evidence="2">The sequence shown here is derived from an EMBL/GenBank/DDBJ whole genome shotgun (WGS) entry which is preliminary data.</text>
</comment>
<evidence type="ECO:0000313" key="3">
    <source>
        <dbReference type="Proteomes" id="UP001524547"/>
    </source>
</evidence>
<dbReference type="PRINTS" id="PR00598">
    <property type="entry name" value="HTHMARR"/>
</dbReference>
<proteinExistence type="predicted"/>
<dbReference type="SUPFAM" id="SSF46785">
    <property type="entry name" value="Winged helix' DNA-binding domain"/>
    <property type="match status" value="1"/>
</dbReference>
<dbReference type="Proteomes" id="UP001524547">
    <property type="component" value="Unassembled WGS sequence"/>
</dbReference>